<dbReference type="AlphaFoldDB" id="A0A1Z8BGH5"/>
<dbReference type="PANTHER" id="PTHR36932">
    <property type="entry name" value="CAPSULAR POLYSACCHARIDE BIOSYNTHESIS PROTEIN"/>
    <property type="match status" value="1"/>
</dbReference>
<gene>
    <name evidence="1" type="ORF">A9Q93_00165</name>
</gene>
<evidence type="ECO:0000313" key="2">
    <source>
        <dbReference type="Proteomes" id="UP000196102"/>
    </source>
</evidence>
<dbReference type="PANTHER" id="PTHR36932:SF1">
    <property type="entry name" value="CAPSULAR POLYSACCHARIDE BIOSYNTHESIS PROTEIN"/>
    <property type="match status" value="1"/>
</dbReference>
<name>A0A1Z8BGH5_9FLAO</name>
<proteinExistence type="predicted"/>
<reference evidence="2" key="1">
    <citation type="journal article" date="2017" name="Proc. Natl. Acad. Sci. U.S.A.">
        <title>Simulation of Deepwater Horizon oil plume reveals substrate specialization within a complex community of hydrocarbon-degraders.</title>
        <authorList>
            <person name="Hu P."/>
            <person name="Dubinsky E.A."/>
            <person name="Probst A.J."/>
            <person name="Wang J."/>
            <person name="Sieber C.M.K."/>
            <person name="Tom L.M."/>
            <person name="Gardinali P."/>
            <person name="Banfield J.F."/>
            <person name="Atlas R.M."/>
            <person name="Andersen G.L."/>
        </authorList>
    </citation>
    <scope>NUCLEOTIDE SEQUENCE [LARGE SCALE GENOMIC DNA]</scope>
</reference>
<evidence type="ECO:0000313" key="1">
    <source>
        <dbReference type="EMBL" id="OUS21682.1"/>
    </source>
</evidence>
<dbReference type="SUPFAM" id="SSF56801">
    <property type="entry name" value="Acetyl-CoA synthetase-like"/>
    <property type="match status" value="1"/>
</dbReference>
<accession>A0A1Z8BGH5</accession>
<dbReference type="Gene3D" id="3.40.50.12780">
    <property type="entry name" value="N-terminal domain of ligase-like"/>
    <property type="match status" value="1"/>
</dbReference>
<dbReference type="Proteomes" id="UP000196102">
    <property type="component" value="Unassembled WGS sequence"/>
</dbReference>
<protein>
    <submittedName>
        <fullName evidence="1">AMP-binding protein</fullName>
    </submittedName>
</protein>
<organism evidence="1 2">
    <name type="scientific">Nonlabens dokdonensis</name>
    <dbReference type="NCBI Taxonomy" id="328515"/>
    <lineage>
        <taxon>Bacteria</taxon>
        <taxon>Pseudomonadati</taxon>
        <taxon>Bacteroidota</taxon>
        <taxon>Flavobacteriia</taxon>
        <taxon>Flavobacteriales</taxon>
        <taxon>Flavobacteriaceae</taxon>
        <taxon>Nonlabens</taxon>
    </lineage>
</organism>
<comment type="caution">
    <text evidence="1">The sequence shown here is derived from an EMBL/GenBank/DDBJ whole genome shotgun (WGS) entry which is preliminary data.</text>
</comment>
<dbReference type="InterPro" id="IPR053158">
    <property type="entry name" value="CapK_Type1_Caps_Biosynth"/>
</dbReference>
<sequence>MPLKLFDNILKLQGFKIDYARKEFAKLSMKDLEKQKKAVLKHHFTDNHFYNSLVTNKNASWNELPVLSKKDFQQPLYKRLSKGYTLKNVFKGKTSGSSGHPFTFAKDKYAHAMAWAAFHEAYEQHGINLNTSLQARFYGIPLSGKGKYMELAKDFVSYRKRFPIFNMNDEVLERFLNRFKKNKFDYINGYTSSIVLLANYCKRKNLILKSICPSLKICIVTSEMLFPDDRSLLEQWLGIPVVNEYGASEVGLIAMQNSKGDFEVNQHNLFVEVVDGNNQPLQDGEIGRLLVTDLFNKAHPMIRYEIGDLGSLETLENGTRILKELQGRTSDIARLPSGKVVPGLTFYYVTKTVIKEDLDILEFIVIQKKPSLFEIQYVSRAEINEHLKSSIHKAMDEYLESGLKVKFTRLSVLDRSKRGKLKQFMSEVK</sequence>
<dbReference type="RefSeq" id="WP_303685345.1">
    <property type="nucleotide sequence ID" value="NZ_CAJXYO010000029.1"/>
</dbReference>
<dbReference type="EMBL" id="MAAX01000006">
    <property type="protein sequence ID" value="OUS21682.1"/>
    <property type="molecule type" value="Genomic_DNA"/>
</dbReference>
<dbReference type="InterPro" id="IPR042099">
    <property type="entry name" value="ANL_N_sf"/>
</dbReference>